<sequence length="337" mass="37434">MFRNQYDSDVTVWSPQGRLHQVDYAVEAMKQGSATVGIKSETHAVLAALKASFSDCVDLNTNYVFSGRLRTAEFTFRSWLLLQERKEATSTKQGCALFVFVNFACALLLTSFGLFIKGHGKYVLRRIPEARAQNELCSHQKKIYEIDTHAGVSIAGLLSDGRILARFLQTECSSWRWDYKQPVPISSLSDSVQLKLQANTQYYGRRPFGVGLLIAGYDKDGTHIVQSDPSAEVVEMFASSIGARSQSARTYLERHLDKFRAANADELIEHALLALRDTLPAEENLTSQNTSIAIVGKGQPFKIMDDSEVAPHLAKISNTPRTMAQPEAPAAPEQMQQ</sequence>
<dbReference type="InterPro" id="IPR023332">
    <property type="entry name" value="Proteasome_alpha-type"/>
</dbReference>
<evidence type="ECO:0000256" key="4">
    <source>
        <dbReference type="ARBA" id="ARBA00021331"/>
    </source>
</evidence>
<dbReference type="AlphaFoldDB" id="A0A0C2DGI2"/>
<evidence type="ECO:0000256" key="3">
    <source>
        <dbReference type="ARBA" id="ARBA00004496"/>
    </source>
</evidence>
<protein>
    <recommendedName>
        <fullName evidence="4">Proteasome subunit alpha type-1</fullName>
    </recommendedName>
</protein>
<dbReference type="CDD" id="cd03749">
    <property type="entry name" value="proteasome_alpha_type_1"/>
    <property type="match status" value="1"/>
</dbReference>
<dbReference type="OrthoDB" id="431557at2759"/>
<dbReference type="InterPro" id="IPR035144">
    <property type="entry name" value="Proteasome_alpha1"/>
</dbReference>
<keyword evidence="6 8" id="KW-0647">Proteasome</keyword>
<evidence type="ECO:0000256" key="5">
    <source>
        <dbReference type="ARBA" id="ARBA00022490"/>
    </source>
</evidence>
<keyword evidence="13" id="KW-1185">Reference proteome</keyword>
<evidence type="ECO:0000313" key="13">
    <source>
        <dbReference type="Proteomes" id="UP000054047"/>
    </source>
</evidence>
<dbReference type="InterPro" id="IPR001353">
    <property type="entry name" value="Proteasome_sua/b"/>
</dbReference>
<dbReference type="GO" id="GO:0005634">
    <property type="term" value="C:nucleus"/>
    <property type="evidence" value="ECO:0007669"/>
    <property type="project" value="UniProtKB-SubCell"/>
</dbReference>
<name>A0A0C2DGI2_9BILA</name>
<dbReference type="Gene3D" id="3.60.20.10">
    <property type="entry name" value="Glutamine Phosphoribosylpyrophosphate, subunit 1, domain 1"/>
    <property type="match status" value="2"/>
</dbReference>
<dbReference type="GO" id="GO:0005737">
    <property type="term" value="C:cytoplasm"/>
    <property type="evidence" value="ECO:0007669"/>
    <property type="project" value="UniProtKB-SubCell"/>
</dbReference>
<evidence type="ECO:0000256" key="9">
    <source>
        <dbReference type="SAM" id="MobiDB-lite"/>
    </source>
</evidence>
<proteinExistence type="inferred from homology"/>
<dbReference type="PANTHER" id="PTHR11599">
    <property type="entry name" value="PROTEASOME SUBUNIT ALPHA/BETA"/>
    <property type="match status" value="1"/>
</dbReference>
<dbReference type="PROSITE" id="PS00388">
    <property type="entry name" value="PROTEASOME_ALPHA_1"/>
    <property type="match status" value="1"/>
</dbReference>
<reference evidence="12 13" key="1">
    <citation type="submission" date="2013-12" db="EMBL/GenBank/DDBJ databases">
        <title>Draft genome of the parsitic nematode Ancylostoma duodenale.</title>
        <authorList>
            <person name="Mitreva M."/>
        </authorList>
    </citation>
    <scope>NUCLEOTIDE SEQUENCE [LARGE SCALE GENOMIC DNA]</scope>
    <source>
        <strain evidence="12 13">Zhejiang</strain>
    </source>
</reference>
<accession>A0A0C2DGI2</accession>
<dbReference type="GO" id="GO:0019773">
    <property type="term" value="C:proteasome core complex, alpha-subunit complex"/>
    <property type="evidence" value="ECO:0007669"/>
    <property type="project" value="UniProtKB-UniRule"/>
</dbReference>
<keyword evidence="10" id="KW-1133">Transmembrane helix</keyword>
<dbReference type="PROSITE" id="PS51475">
    <property type="entry name" value="PROTEASOME_ALPHA_2"/>
    <property type="match status" value="1"/>
</dbReference>
<dbReference type="Proteomes" id="UP000054047">
    <property type="component" value="Unassembled WGS sequence"/>
</dbReference>
<evidence type="ECO:0000256" key="6">
    <source>
        <dbReference type="ARBA" id="ARBA00022942"/>
    </source>
</evidence>
<evidence type="ECO:0000256" key="1">
    <source>
        <dbReference type="ARBA" id="ARBA00002000"/>
    </source>
</evidence>
<keyword evidence="10" id="KW-0812">Transmembrane</keyword>
<dbReference type="SMART" id="SM00948">
    <property type="entry name" value="Proteasome_A_N"/>
    <property type="match status" value="1"/>
</dbReference>
<dbReference type="Pfam" id="PF10584">
    <property type="entry name" value="Proteasome_A_N"/>
    <property type="match status" value="1"/>
</dbReference>
<keyword evidence="5" id="KW-0963">Cytoplasm</keyword>
<dbReference type="GO" id="GO:0006511">
    <property type="term" value="P:ubiquitin-dependent protein catabolic process"/>
    <property type="evidence" value="ECO:0007669"/>
    <property type="project" value="InterPro"/>
</dbReference>
<evidence type="ECO:0000313" key="12">
    <source>
        <dbReference type="EMBL" id="KIH69083.1"/>
    </source>
</evidence>
<dbReference type="SUPFAM" id="SSF56235">
    <property type="entry name" value="N-terminal nucleophile aminohydrolases (Ntn hydrolases)"/>
    <property type="match status" value="2"/>
</dbReference>
<keyword evidence="7" id="KW-0539">Nucleus</keyword>
<dbReference type="InterPro" id="IPR000426">
    <property type="entry name" value="Proteasome_asu_N"/>
</dbReference>
<keyword evidence="10" id="KW-0472">Membrane</keyword>
<feature type="region of interest" description="Disordered" evidence="9">
    <location>
        <begin position="317"/>
        <end position="337"/>
    </location>
</feature>
<gene>
    <name evidence="12" type="ORF">ANCDUO_00582</name>
</gene>
<dbReference type="InterPro" id="IPR050115">
    <property type="entry name" value="Proteasome_alpha"/>
</dbReference>
<comment type="subcellular location">
    <subcellularLocation>
        <location evidence="3">Cytoplasm</location>
    </subcellularLocation>
    <subcellularLocation>
        <location evidence="2">Nucleus</location>
    </subcellularLocation>
</comment>
<feature type="transmembrane region" description="Helical" evidence="10">
    <location>
        <begin position="96"/>
        <end position="116"/>
    </location>
</feature>
<feature type="compositionally biased region" description="Low complexity" evidence="9">
    <location>
        <begin position="323"/>
        <end position="337"/>
    </location>
</feature>
<feature type="domain" description="Proteasome alpha-type subunits" evidence="11">
    <location>
        <begin position="6"/>
        <end position="28"/>
    </location>
</feature>
<evidence type="ECO:0000256" key="8">
    <source>
        <dbReference type="PROSITE-ProRule" id="PRU00808"/>
    </source>
</evidence>
<organism evidence="12 13">
    <name type="scientific">Ancylostoma duodenale</name>
    <dbReference type="NCBI Taxonomy" id="51022"/>
    <lineage>
        <taxon>Eukaryota</taxon>
        <taxon>Metazoa</taxon>
        <taxon>Ecdysozoa</taxon>
        <taxon>Nematoda</taxon>
        <taxon>Chromadorea</taxon>
        <taxon>Rhabditida</taxon>
        <taxon>Rhabditina</taxon>
        <taxon>Rhabditomorpha</taxon>
        <taxon>Strongyloidea</taxon>
        <taxon>Ancylostomatidae</taxon>
        <taxon>Ancylostomatinae</taxon>
        <taxon>Ancylostoma</taxon>
    </lineage>
</organism>
<comment type="similarity">
    <text evidence="8">Belongs to the peptidase T1A family.</text>
</comment>
<comment type="function">
    <text evidence="1">The proteasome is a multicatalytic proteinase complex which is characterized by its ability to cleave peptides with Arg, Phe, Tyr, Leu, and Glu adjacent to the leaving group at neutral or slightly basic pH. The proteasome has an ATP-dependent proteolytic activity.</text>
</comment>
<evidence type="ECO:0000256" key="7">
    <source>
        <dbReference type="ARBA" id="ARBA00023242"/>
    </source>
</evidence>
<evidence type="ECO:0000256" key="2">
    <source>
        <dbReference type="ARBA" id="ARBA00004123"/>
    </source>
</evidence>
<evidence type="ECO:0000256" key="10">
    <source>
        <dbReference type="SAM" id="Phobius"/>
    </source>
</evidence>
<dbReference type="Pfam" id="PF00227">
    <property type="entry name" value="Proteasome"/>
    <property type="match status" value="1"/>
</dbReference>
<evidence type="ECO:0000259" key="11">
    <source>
        <dbReference type="PROSITE" id="PS00388"/>
    </source>
</evidence>
<dbReference type="EMBL" id="KN726224">
    <property type="protein sequence ID" value="KIH69083.1"/>
    <property type="molecule type" value="Genomic_DNA"/>
</dbReference>
<dbReference type="InterPro" id="IPR029055">
    <property type="entry name" value="Ntn_hydrolases_N"/>
</dbReference>